<proteinExistence type="predicted"/>
<evidence type="ECO:0000256" key="1">
    <source>
        <dbReference type="SAM" id="MobiDB-lite"/>
    </source>
</evidence>
<protein>
    <submittedName>
        <fullName evidence="2">Uncharacterized protein</fullName>
    </submittedName>
</protein>
<name>A0A1I4WUR8_9GAMM</name>
<dbReference type="AlphaFoldDB" id="A0A1I4WUR8"/>
<sequence length="64" mass="6959">MKNSQTWQSAWHHWLSFSAFTLAGVAFEGARFGSVMSSVTTAPEATKWPKAEAFSPEENAGAQP</sequence>
<accession>A0A1I4WUR8</accession>
<gene>
    <name evidence="2" type="ORF">SAMN05428971_0365</name>
</gene>
<reference evidence="3" key="1">
    <citation type="submission" date="2016-10" db="EMBL/GenBank/DDBJ databases">
        <authorList>
            <person name="Varghese N."/>
            <person name="Submissions S."/>
        </authorList>
    </citation>
    <scope>NUCLEOTIDE SEQUENCE [LARGE SCALE GENOMIC DNA]</scope>
    <source>
        <strain evidence="3">OV426</strain>
    </source>
</reference>
<evidence type="ECO:0000313" key="3">
    <source>
        <dbReference type="Proteomes" id="UP000198968"/>
    </source>
</evidence>
<evidence type="ECO:0000313" key="2">
    <source>
        <dbReference type="EMBL" id="SFN17554.1"/>
    </source>
</evidence>
<dbReference type="OrthoDB" id="6543748at2"/>
<dbReference type="RefSeq" id="WP_090959264.1">
    <property type="nucleotide sequence ID" value="NZ_FOVG01000001.1"/>
</dbReference>
<keyword evidence="3" id="KW-1185">Reference proteome</keyword>
<dbReference type="Proteomes" id="UP000198968">
    <property type="component" value="Unassembled WGS sequence"/>
</dbReference>
<feature type="region of interest" description="Disordered" evidence="1">
    <location>
        <begin position="41"/>
        <end position="64"/>
    </location>
</feature>
<dbReference type="EMBL" id="FOVG01000001">
    <property type="protein sequence ID" value="SFN17554.1"/>
    <property type="molecule type" value="Genomic_DNA"/>
</dbReference>
<organism evidence="2 3">
    <name type="scientific">Candidatus Pantoea varia</name>
    <dbReference type="NCBI Taxonomy" id="1881036"/>
    <lineage>
        <taxon>Bacteria</taxon>
        <taxon>Pseudomonadati</taxon>
        <taxon>Pseudomonadota</taxon>
        <taxon>Gammaproteobacteria</taxon>
        <taxon>Enterobacterales</taxon>
        <taxon>Erwiniaceae</taxon>
        <taxon>Pantoea</taxon>
    </lineage>
</organism>